<keyword evidence="4 10" id="KW-0808">Transferase</keyword>
<evidence type="ECO:0000256" key="8">
    <source>
        <dbReference type="SAM" id="Phobius"/>
    </source>
</evidence>
<keyword evidence="8" id="KW-0472">Membrane</keyword>
<keyword evidence="5" id="KW-0479">Metal-binding</keyword>
<dbReference type="FunCoup" id="A0A1Y2E5B9">
    <property type="interactions" value="4"/>
</dbReference>
<keyword evidence="6" id="KW-0677">Repeat</keyword>
<protein>
    <submittedName>
        <fullName evidence="10">Terpenoid cyclases/protein prenyltransferase alpha-alpha toroid</fullName>
    </submittedName>
</protein>
<keyword evidence="8" id="KW-1133">Transmembrane helix</keyword>
<evidence type="ECO:0000256" key="7">
    <source>
        <dbReference type="ARBA" id="ARBA00022833"/>
    </source>
</evidence>
<sequence>MSLDTPRHVKYWQRCFKSILPHHYTSMDSSRLALGYFILGGLDLLFSTLSASVTTEPLIPKADRKRLRDWILSLQHRYGGFCGSPHHVFPESFEKGFDHAVKPAADDTENANIAATAFALLMLGIIGEDREGVSAFRGVKRVQTLRWLRKLQRPDGSFGEFLKKDGTVGGGKDMRYCYVAAMIRWMLCGNEIPQDGPDKPRQFQDLDVDGLVGHIRRGQTFDGGIAESSMGESHAGYAYCAVAALSLLDRAEPDGDNKYLKKGIRDIPALVHWLVARQFIYTASEDPESESAKDEPELSALNISESEGYVTGFNGRLNKIADTCYTWWVFGALRLLDKAQPGTAKAINRAPSRSFLLEKTQHPVLGGFGKHAERPPDVYHSYMGLAALETMAGEDGEEGVSLFDAGLCISSDAAARIEVARRFWN</sequence>
<dbReference type="InterPro" id="IPR008930">
    <property type="entry name" value="Terpenoid_cyclase/PrenylTrfase"/>
</dbReference>
<dbReference type="EMBL" id="MCFJ01000005">
    <property type="protein sequence ID" value="ORY66554.1"/>
    <property type="molecule type" value="Genomic_DNA"/>
</dbReference>
<comment type="caution">
    <text evidence="10">The sequence shown here is derived from an EMBL/GenBank/DDBJ whole genome shotgun (WGS) entry which is preliminary data.</text>
</comment>
<dbReference type="InParanoid" id="A0A1Y2E5B9"/>
<reference evidence="10 11" key="1">
    <citation type="submission" date="2016-07" db="EMBL/GenBank/DDBJ databases">
        <title>Pervasive Adenine N6-methylation of Active Genes in Fungi.</title>
        <authorList>
            <consortium name="DOE Joint Genome Institute"/>
            <person name="Mondo S.J."/>
            <person name="Dannebaum R.O."/>
            <person name="Kuo R.C."/>
            <person name="Labutti K."/>
            <person name="Haridas S."/>
            <person name="Kuo A."/>
            <person name="Salamov A."/>
            <person name="Ahrendt S.R."/>
            <person name="Lipzen A."/>
            <person name="Sullivan W."/>
            <person name="Andreopoulos W.B."/>
            <person name="Clum A."/>
            <person name="Lindquist E."/>
            <person name="Daum C."/>
            <person name="Ramamoorthy G.K."/>
            <person name="Gryganskyi A."/>
            <person name="Culley D."/>
            <person name="Magnuson J.K."/>
            <person name="James T.Y."/>
            <person name="O'Malley M.A."/>
            <person name="Stajich J.E."/>
            <person name="Spatafora J.W."/>
            <person name="Visel A."/>
            <person name="Grigoriev I.V."/>
        </authorList>
    </citation>
    <scope>NUCLEOTIDE SEQUENCE [LARGE SCALE GENOMIC DNA]</scope>
    <source>
        <strain evidence="10 11">CBS 129021</strain>
    </source>
</reference>
<dbReference type="GO" id="GO:0005953">
    <property type="term" value="C:CAAX-protein geranylgeranyltransferase complex"/>
    <property type="evidence" value="ECO:0007669"/>
    <property type="project" value="TreeGrafter"/>
</dbReference>
<dbReference type="AlphaFoldDB" id="A0A1Y2E5B9"/>
<dbReference type="Gene3D" id="1.50.10.20">
    <property type="match status" value="1"/>
</dbReference>
<keyword evidence="8" id="KW-0812">Transmembrane</keyword>
<dbReference type="PANTHER" id="PTHR11774">
    <property type="entry name" value="GERANYLGERANYL TRANSFERASE TYPE BETA SUBUNIT"/>
    <property type="match status" value="1"/>
</dbReference>
<dbReference type="STRING" id="1141098.A0A1Y2E5B9"/>
<evidence type="ECO:0000256" key="1">
    <source>
        <dbReference type="ARBA" id="ARBA00001947"/>
    </source>
</evidence>
<keyword evidence="3" id="KW-0637">Prenyltransferase</keyword>
<feature type="domain" description="Prenyltransferase alpha-alpha toroid" evidence="9">
    <location>
        <begin position="3"/>
        <end position="394"/>
    </location>
</feature>
<keyword evidence="7" id="KW-0862">Zinc</keyword>
<evidence type="ECO:0000256" key="6">
    <source>
        <dbReference type="ARBA" id="ARBA00022737"/>
    </source>
</evidence>
<dbReference type="GO" id="GO:0004662">
    <property type="term" value="F:CAAX-protein geranylgeranyltransferase activity"/>
    <property type="evidence" value="ECO:0007669"/>
    <property type="project" value="TreeGrafter"/>
</dbReference>
<proteinExistence type="inferred from homology"/>
<comment type="cofactor">
    <cofactor evidence="1">
        <name>Zn(2+)</name>
        <dbReference type="ChEBI" id="CHEBI:29105"/>
    </cofactor>
</comment>
<gene>
    <name evidence="10" type="ORF">BCR38DRAFT_182893</name>
</gene>
<dbReference type="GO" id="GO:0046872">
    <property type="term" value="F:metal ion binding"/>
    <property type="evidence" value="ECO:0007669"/>
    <property type="project" value="UniProtKB-KW"/>
</dbReference>
<dbReference type="RefSeq" id="XP_040717518.1">
    <property type="nucleotide sequence ID" value="XM_040853949.1"/>
</dbReference>
<dbReference type="GeneID" id="63770161"/>
<organism evidence="10 11">
    <name type="scientific">Pseudomassariella vexata</name>
    <dbReference type="NCBI Taxonomy" id="1141098"/>
    <lineage>
        <taxon>Eukaryota</taxon>
        <taxon>Fungi</taxon>
        <taxon>Dikarya</taxon>
        <taxon>Ascomycota</taxon>
        <taxon>Pezizomycotina</taxon>
        <taxon>Sordariomycetes</taxon>
        <taxon>Xylariomycetidae</taxon>
        <taxon>Amphisphaeriales</taxon>
        <taxon>Pseudomassariaceae</taxon>
        <taxon>Pseudomassariella</taxon>
    </lineage>
</organism>
<dbReference type="Pfam" id="PF00432">
    <property type="entry name" value="Prenyltrans"/>
    <property type="match status" value="1"/>
</dbReference>
<evidence type="ECO:0000256" key="4">
    <source>
        <dbReference type="ARBA" id="ARBA00022679"/>
    </source>
</evidence>
<dbReference type="OrthoDB" id="24893at2759"/>
<dbReference type="InterPro" id="IPR001330">
    <property type="entry name" value="Prenyltrans"/>
</dbReference>
<evidence type="ECO:0000259" key="9">
    <source>
        <dbReference type="Pfam" id="PF00432"/>
    </source>
</evidence>
<keyword evidence="11" id="KW-1185">Reference proteome</keyword>
<evidence type="ECO:0000256" key="5">
    <source>
        <dbReference type="ARBA" id="ARBA00022723"/>
    </source>
</evidence>
<evidence type="ECO:0000313" key="10">
    <source>
        <dbReference type="EMBL" id="ORY66554.1"/>
    </source>
</evidence>
<name>A0A1Y2E5B9_9PEZI</name>
<dbReference type="PANTHER" id="PTHR11774:SF4">
    <property type="entry name" value="GERANYLGERANYL TRANSFERASE TYPE-1 SUBUNIT BETA"/>
    <property type="match status" value="1"/>
</dbReference>
<accession>A0A1Y2E5B9</accession>
<dbReference type="Proteomes" id="UP000193689">
    <property type="component" value="Unassembled WGS sequence"/>
</dbReference>
<feature type="transmembrane region" description="Helical" evidence="8">
    <location>
        <begin position="34"/>
        <end position="59"/>
    </location>
</feature>
<dbReference type="InterPro" id="IPR045089">
    <property type="entry name" value="PGGT1B-like"/>
</dbReference>
<evidence type="ECO:0000313" key="11">
    <source>
        <dbReference type="Proteomes" id="UP000193689"/>
    </source>
</evidence>
<evidence type="ECO:0000256" key="2">
    <source>
        <dbReference type="ARBA" id="ARBA00010497"/>
    </source>
</evidence>
<comment type="similarity">
    <text evidence="2">Belongs to the protein prenyltransferase subunit beta family.</text>
</comment>
<dbReference type="SUPFAM" id="SSF48239">
    <property type="entry name" value="Terpenoid cyclases/Protein prenyltransferases"/>
    <property type="match status" value="1"/>
</dbReference>
<evidence type="ECO:0000256" key="3">
    <source>
        <dbReference type="ARBA" id="ARBA00022602"/>
    </source>
</evidence>